<evidence type="ECO:0000313" key="2">
    <source>
        <dbReference type="EMBL" id="KAF2725234.1"/>
    </source>
</evidence>
<dbReference type="Pfam" id="PF00291">
    <property type="entry name" value="PALP"/>
    <property type="match status" value="1"/>
</dbReference>
<comment type="caution">
    <text evidence="2">The sequence shown here is derived from an EMBL/GenBank/DDBJ whole genome shotgun (WGS) entry which is preliminary data.</text>
</comment>
<dbReference type="PANTHER" id="PTHR10314">
    <property type="entry name" value="CYSTATHIONINE BETA-SYNTHASE"/>
    <property type="match status" value="1"/>
</dbReference>
<feature type="domain" description="Tryptophan synthase beta chain-like PALP" evidence="1">
    <location>
        <begin position="14"/>
        <end position="311"/>
    </location>
</feature>
<name>A0A9P4USN9_9PEZI</name>
<proteinExistence type="predicted"/>
<dbReference type="CDD" id="cd01561">
    <property type="entry name" value="CBS_like"/>
    <property type="match status" value="1"/>
</dbReference>
<evidence type="ECO:0000259" key="1">
    <source>
        <dbReference type="Pfam" id="PF00291"/>
    </source>
</evidence>
<dbReference type="InterPro" id="IPR050214">
    <property type="entry name" value="Cys_Synth/Cystath_Beta-Synth"/>
</dbReference>
<accession>A0A9P4USN9</accession>
<dbReference type="InterPro" id="IPR036052">
    <property type="entry name" value="TrpB-like_PALP_sf"/>
</dbReference>
<dbReference type="SUPFAM" id="SSF53686">
    <property type="entry name" value="Tryptophan synthase beta subunit-like PLP-dependent enzymes"/>
    <property type="match status" value="1"/>
</dbReference>
<dbReference type="InterPro" id="IPR001926">
    <property type="entry name" value="TrpB-like_PALP"/>
</dbReference>
<evidence type="ECO:0000313" key="3">
    <source>
        <dbReference type="Proteomes" id="UP000799441"/>
    </source>
</evidence>
<dbReference type="Gene3D" id="3.40.50.1100">
    <property type="match status" value="2"/>
</dbReference>
<reference evidence="2" key="1">
    <citation type="journal article" date="2020" name="Stud. Mycol.">
        <title>101 Dothideomycetes genomes: a test case for predicting lifestyles and emergence of pathogens.</title>
        <authorList>
            <person name="Haridas S."/>
            <person name="Albert R."/>
            <person name="Binder M."/>
            <person name="Bloem J."/>
            <person name="Labutti K."/>
            <person name="Salamov A."/>
            <person name="Andreopoulos B."/>
            <person name="Baker S."/>
            <person name="Barry K."/>
            <person name="Bills G."/>
            <person name="Bluhm B."/>
            <person name="Cannon C."/>
            <person name="Castanera R."/>
            <person name="Culley D."/>
            <person name="Daum C."/>
            <person name="Ezra D."/>
            <person name="Gonzalez J."/>
            <person name="Henrissat B."/>
            <person name="Kuo A."/>
            <person name="Liang C."/>
            <person name="Lipzen A."/>
            <person name="Lutzoni F."/>
            <person name="Magnuson J."/>
            <person name="Mondo S."/>
            <person name="Nolan M."/>
            <person name="Ohm R."/>
            <person name="Pangilinan J."/>
            <person name="Park H.-J."/>
            <person name="Ramirez L."/>
            <person name="Alfaro M."/>
            <person name="Sun H."/>
            <person name="Tritt A."/>
            <person name="Yoshinaga Y."/>
            <person name="Zwiers L.-H."/>
            <person name="Turgeon B."/>
            <person name="Goodwin S."/>
            <person name="Spatafora J."/>
            <person name="Crous P."/>
            <person name="Grigoriev I."/>
        </authorList>
    </citation>
    <scope>NUCLEOTIDE SEQUENCE</scope>
    <source>
        <strain evidence="2">CBS 116435</strain>
    </source>
</reference>
<dbReference type="AlphaFoldDB" id="A0A9P4USN9"/>
<keyword evidence="3" id="KW-1185">Reference proteome</keyword>
<dbReference type="EMBL" id="MU003768">
    <property type="protein sequence ID" value="KAF2725234.1"/>
    <property type="molecule type" value="Genomic_DNA"/>
</dbReference>
<organism evidence="2 3">
    <name type="scientific">Polychaeton citri CBS 116435</name>
    <dbReference type="NCBI Taxonomy" id="1314669"/>
    <lineage>
        <taxon>Eukaryota</taxon>
        <taxon>Fungi</taxon>
        <taxon>Dikarya</taxon>
        <taxon>Ascomycota</taxon>
        <taxon>Pezizomycotina</taxon>
        <taxon>Dothideomycetes</taxon>
        <taxon>Dothideomycetidae</taxon>
        <taxon>Capnodiales</taxon>
        <taxon>Capnodiaceae</taxon>
        <taxon>Polychaeton</taxon>
    </lineage>
</organism>
<gene>
    <name evidence="2" type="ORF">K431DRAFT_281184</name>
</gene>
<dbReference type="Proteomes" id="UP000799441">
    <property type="component" value="Unassembled WGS sequence"/>
</dbReference>
<protein>
    <submittedName>
        <fullName evidence="2">Tryptophan synthase beta subunit-like PLP-dependent enzyme</fullName>
    </submittedName>
</protein>
<sequence length="325" mass="33558">MPASPPPPAANALGAIGNTPVVLLSQITPAEGHAKIYLKLESLNPTGSYKDRLASSLLASAEARGALRPGMTVLECTGGSTGSSLAYVCAATKAEKQYTFHAVSSDAFAAEKLKTMRAFGAHLEIMPSRDGAIDAVLWGAMQDRTRELARSPDVFFADQFNNPDCLAGYASLGLELLAQFPDGIDGFCAAVGGASMAMGVSKVLRTSPSSASKAVKVVVLEPASSPALTKGHGGTHGVEGIGSGARPPHLDDKLFDEAWAVEEAEARAMCRRLATEEGLLVGTSTGLNVVAAVKLAKELGEGKTVVTVACDTGLKYLNSELLAEA</sequence>
<dbReference type="OrthoDB" id="10259545at2759"/>